<proteinExistence type="predicted"/>
<comment type="caution">
    <text evidence="1">The sequence shown here is derived from an EMBL/GenBank/DDBJ whole genome shotgun (WGS) entry which is preliminary data.</text>
</comment>
<gene>
    <name evidence="1" type="ORF">RFI_04417</name>
</gene>
<dbReference type="AlphaFoldDB" id="X6P533"/>
<protein>
    <submittedName>
        <fullName evidence="1">Uncharacterized protein</fullName>
    </submittedName>
</protein>
<organism evidence="1 2">
    <name type="scientific">Reticulomyxa filosa</name>
    <dbReference type="NCBI Taxonomy" id="46433"/>
    <lineage>
        <taxon>Eukaryota</taxon>
        <taxon>Sar</taxon>
        <taxon>Rhizaria</taxon>
        <taxon>Retaria</taxon>
        <taxon>Foraminifera</taxon>
        <taxon>Monothalamids</taxon>
        <taxon>Reticulomyxidae</taxon>
        <taxon>Reticulomyxa</taxon>
    </lineage>
</organism>
<keyword evidence="2" id="KW-1185">Reference proteome</keyword>
<accession>X6P533</accession>
<reference evidence="1 2" key="1">
    <citation type="journal article" date="2013" name="Curr. Biol.">
        <title>The Genome of the Foraminiferan Reticulomyxa filosa.</title>
        <authorList>
            <person name="Glockner G."/>
            <person name="Hulsmann N."/>
            <person name="Schleicher M."/>
            <person name="Noegel A.A."/>
            <person name="Eichinger L."/>
            <person name="Gallinger C."/>
            <person name="Pawlowski J."/>
            <person name="Sierra R."/>
            <person name="Euteneuer U."/>
            <person name="Pillet L."/>
            <person name="Moustafa A."/>
            <person name="Platzer M."/>
            <person name="Groth M."/>
            <person name="Szafranski K."/>
            <person name="Schliwa M."/>
        </authorList>
    </citation>
    <scope>NUCLEOTIDE SEQUENCE [LARGE SCALE GENOMIC DNA]</scope>
</reference>
<name>X6P533_RETFI</name>
<evidence type="ECO:0000313" key="1">
    <source>
        <dbReference type="EMBL" id="ETO32697.1"/>
    </source>
</evidence>
<sequence>MLHLNVKSEEKVGKSNKTFPVSGYFKKEWISLTNKPQKLNALICCIFCPRQYKLKKEQLNEGTKSGKEDLKDHLDKSCNLIPVKQSIPYEITNQLHVMRKQIKELQNVVKSQTVLSFLLE</sequence>
<evidence type="ECO:0000313" key="2">
    <source>
        <dbReference type="Proteomes" id="UP000023152"/>
    </source>
</evidence>
<dbReference type="Proteomes" id="UP000023152">
    <property type="component" value="Unassembled WGS sequence"/>
</dbReference>
<dbReference type="EMBL" id="ASPP01003995">
    <property type="protein sequence ID" value="ETO32697.1"/>
    <property type="molecule type" value="Genomic_DNA"/>
</dbReference>